<dbReference type="EMBL" id="FQWF01000004">
    <property type="protein sequence ID" value="SHG31460.1"/>
    <property type="molecule type" value="Genomic_DNA"/>
</dbReference>
<dbReference type="InterPro" id="IPR006439">
    <property type="entry name" value="HAD-SF_hydro_IA"/>
</dbReference>
<dbReference type="Gene3D" id="3.40.50.1000">
    <property type="entry name" value="HAD superfamily/HAD-like"/>
    <property type="match status" value="1"/>
</dbReference>
<dbReference type="STRING" id="229205.SAMN05444372_104231"/>
<dbReference type="SUPFAM" id="SSF56784">
    <property type="entry name" value="HAD-like"/>
    <property type="match status" value="1"/>
</dbReference>
<dbReference type="AlphaFoldDB" id="A0A1M5IU24"/>
<reference evidence="4" key="1">
    <citation type="submission" date="2016-11" db="EMBL/GenBank/DDBJ databases">
        <authorList>
            <person name="Varghese N."/>
            <person name="Submissions S."/>
        </authorList>
    </citation>
    <scope>NUCLEOTIDE SEQUENCE [LARGE SCALE GENOMIC DNA]</scope>
    <source>
        <strain evidence="4">DSM 17659</strain>
    </source>
</reference>
<evidence type="ECO:0000256" key="2">
    <source>
        <dbReference type="ARBA" id="ARBA00022801"/>
    </source>
</evidence>
<dbReference type="OrthoDB" id="264363at2"/>
<keyword evidence="4" id="KW-1185">Reference proteome</keyword>
<dbReference type="RefSeq" id="WP_073018220.1">
    <property type="nucleotide sequence ID" value="NZ_FQWF01000004.1"/>
</dbReference>
<evidence type="ECO:0000256" key="1">
    <source>
        <dbReference type="ARBA" id="ARBA00008106"/>
    </source>
</evidence>
<organism evidence="3 4">
    <name type="scientific">Flavobacterium micromati</name>
    <dbReference type="NCBI Taxonomy" id="229205"/>
    <lineage>
        <taxon>Bacteria</taxon>
        <taxon>Pseudomonadati</taxon>
        <taxon>Bacteroidota</taxon>
        <taxon>Flavobacteriia</taxon>
        <taxon>Flavobacteriales</taxon>
        <taxon>Flavobacteriaceae</taxon>
        <taxon>Flavobacterium</taxon>
    </lineage>
</organism>
<dbReference type="PRINTS" id="PR00413">
    <property type="entry name" value="HADHALOGNASE"/>
</dbReference>
<accession>A0A1M5IU24</accession>
<gene>
    <name evidence="3" type="ORF">SAMN05444372_104231</name>
</gene>
<dbReference type="NCBIfam" id="TIGR01493">
    <property type="entry name" value="HAD-SF-IA-v2"/>
    <property type="match status" value="1"/>
</dbReference>
<dbReference type="SFLD" id="SFLDS00003">
    <property type="entry name" value="Haloacid_Dehalogenase"/>
    <property type="match status" value="1"/>
</dbReference>
<dbReference type="PANTHER" id="PTHR43316">
    <property type="entry name" value="HYDROLASE, HALOACID DELAHOGENASE-RELATED"/>
    <property type="match status" value="1"/>
</dbReference>
<dbReference type="InterPro" id="IPR023198">
    <property type="entry name" value="PGP-like_dom2"/>
</dbReference>
<dbReference type="InterPro" id="IPR006328">
    <property type="entry name" value="2-HAD"/>
</dbReference>
<comment type="similarity">
    <text evidence="1">Belongs to the HAD-like hydrolase superfamily. S-2-haloalkanoic acid dehalogenase family.</text>
</comment>
<dbReference type="Gene3D" id="1.10.150.240">
    <property type="entry name" value="Putative phosphatase, domain 2"/>
    <property type="match status" value="1"/>
</dbReference>
<dbReference type="PANTHER" id="PTHR43316:SF3">
    <property type="entry name" value="HALOACID DEHALOGENASE, TYPE II (AFU_ORTHOLOGUE AFUA_2G07750)-RELATED"/>
    <property type="match status" value="1"/>
</dbReference>
<dbReference type="CDD" id="cd02588">
    <property type="entry name" value="HAD_L2-DEX"/>
    <property type="match status" value="1"/>
</dbReference>
<dbReference type="InterPro" id="IPR051540">
    <property type="entry name" value="S-2-haloacid_dehalogenase"/>
</dbReference>
<keyword evidence="2" id="KW-0378">Hydrolase</keyword>
<protein>
    <submittedName>
        <fullName evidence="3">2-haloacid dehalogenase</fullName>
    </submittedName>
</protein>
<sequence length="228" mass="25610">MTLRKNKTVLVFDVNETLLDMTPLKKSVNALLDNEQGFRIWFGMLLHYSIVSNSINDYHDFSTIAAATLAMAATSMHKKVNEDEIKETLSIIKTLKAYPDVEKGLKLLKDHGFRLATLTNSPPNALKQQLINSSLTDFFEQTLSIDSIKKYKPEAETYLWAAKELGVKPEEMILIAAHGWDIAGASHAGLRTCFIERGGQSLYSLSNKPDFQAKDIYTMAEQFVVAYN</sequence>
<dbReference type="NCBIfam" id="TIGR01428">
    <property type="entry name" value="HAD_type_II"/>
    <property type="match status" value="1"/>
</dbReference>
<proteinExistence type="inferred from homology"/>
<dbReference type="InterPro" id="IPR023214">
    <property type="entry name" value="HAD_sf"/>
</dbReference>
<dbReference type="GO" id="GO:0019120">
    <property type="term" value="F:hydrolase activity, acting on acid halide bonds, in C-halide compounds"/>
    <property type="evidence" value="ECO:0007669"/>
    <property type="project" value="InterPro"/>
</dbReference>
<dbReference type="InterPro" id="IPR036412">
    <property type="entry name" value="HAD-like_sf"/>
</dbReference>
<evidence type="ECO:0000313" key="3">
    <source>
        <dbReference type="EMBL" id="SHG31460.1"/>
    </source>
</evidence>
<dbReference type="Proteomes" id="UP000184020">
    <property type="component" value="Unassembled WGS sequence"/>
</dbReference>
<name>A0A1M5IU24_9FLAO</name>
<evidence type="ECO:0000313" key="4">
    <source>
        <dbReference type="Proteomes" id="UP000184020"/>
    </source>
</evidence>
<dbReference type="Pfam" id="PF00702">
    <property type="entry name" value="Hydrolase"/>
    <property type="match status" value="1"/>
</dbReference>
<dbReference type="SFLD" id="SFLDG01129">
    <property type="entry name" value="C1.5:_HAD__Beta-PGM__Phosphata"/>
    <property type="match status" value="1"/>
</dbReference>